<keyword evidence="3" id="KW-1185">Reference proteome</keyword>
<dbReference type="Proteomes" id="UP000441336">
    <property type="component" value="Unassembled WGS sequence"/>
</dbReference>
<proteinExistence type="predicted"/>
<comment type="caution">
    <text evidence="2">The sequence shown here is derived from an EMBL/GenBank/DDBJ whole genome shotgun (WGS) entry which is preliminary data.</text>
</comment>
<evidence type="ECO:0000313" key="2">
    <source>
        <dbReference type="EMBL" id="MVN77086.1"/>
    </source>
</evidence>
<name>A0A7K1TFA8_9BACT</name>
<evidence type="ECO:0000256" key="1">
    <source>
        <dbReference type="SAM" id="SignalP"/>
    </source>
</evidence>
<organism evidence="2 3">
    <name type="scientific">Hymenobacter ginkgonis</name>
    <dbReference type="NCBI Taxonomy" id="2682976"/>
    <lineage>
        <taxon>Bacteria</taxon>
        <taxon>Pseudomonadati</taxon>
        <taxon>Bacteroidota</taxon>
        <taxon>Cytophagia</taxon>
        <taxon>Cytophagales</taxon>
        <taxon>Hymenobacteraceae</taxon>
        <taxon>Hymenobacter</taxon>
    </lineage>
</organism>
<dbReference type="EMBL" id="WQKZ01000003">
    <property type="protein sequence ID" value="MVN77086.1"/>
    <property type="molecule type" value="Genomic_DNA"/>
</dbReference>
<dbReference type="RefSeq" id="WP_157565789.1">
    <property type="nucleotide sequence ID" value="NZ_WQKZ01000003.1"/>
</dbReference>
<feature type="signal peptide" evidence="1">
    <location>
        <begin position="1"/>
        <end position="21"/>
    </location>
</feature>
<dbReference type="PROSITE" id="PS51257">
    <property type="entry name" value="PROKAR_LIPOPROTEIN"/>
    <property type="match status" value="1"/>
</dbReference>
<feature type="chain" id="PRO_5029483698" evidence="1">
    <location>
        <begin position="22"/>
        <end position="299"/>
    </location>
</feature>
<evidence type="ECO:0000313" key="3">
    <source>
        <dbReference type="Proteomes" id="UP000441336"/>
    </source>
</evidence>
<dbReference type="AlphaFoldDB" id="A0A7K1TFA8"/>
<keyword evidence="1" id="KW-0732">Signal</keyword>
<gene>
    <name evidence="2" type="ORF">GO988_12185</name>
</gene>
<protein>
    <submittedName>
        <fullName evidence="2">Uncharacterized protein</fullName>
    </submittedName>
</protein>
<sequence>MKKTLTLFALACASAACQPQATQTTATAAAGVPVATAQPASPAKNVQPLPALFSAADTLTLPMRDLLHTNDLSHLWQNFGHYRDGNAECVEGFFGPDHYHFAMVFTQVTRDATDPAVYHVVGKSRYRKNIRPFTGTLTVRQVADLSYPGFLQALANQQEKAADSLAGRTYTARAQLQLQEEQQENSGLFEGEVLLDFYAVPNQRSGFVYVFAFEGMDEKLPTRGAGLLLRGNRRNVSTGQVKSFIVAPDVAAVAPYVFKDFMLDERMGEINPKYAKLGWNEFWTNDEWWADSPKPSLNL</sequence>
<accession>A0A7K1TFA8</accession>
<reference evidence="2 3" key="1">
    <citation type="submission" date="2019-12" db="EMBL/GenBank/DDBJ databases">
        <title>Hymenobacter sp. HMF4947 Genome sequencing and assembly.</title>
        <authorList>
            <person name="Kang H."/>
            <person name="Cha I."/>
            <person name="Kim H."/>
            <person name="Joh K."/>
        </authorList>
    </citation>
    <scope>NUCLEOTIDE SEQUENCE [LARGE SCALE GENOMIC DNA]</scope>
    <source>
        <strain evidence="2 3">HMF4947</strain>
    </source>
</reference>